<dbReference type="Gene3D" id="1.20.1240.10">
    <property type="entry name" value="Photosystem I PsaL, reaction centre subunit XI"/>
    <property type="match status" value="1"/>
</dbReference>
<reference evidence="10" key="1">
    <citation type="journal article" date="2013" name="PLoS ONE">
        <title>The Plastid Genome of the Red Macroalga Grateloupia taiwanensis (Halymeniaceae).</title>
        <authorList>
            <person name="Depriest M.S."/>
            <person name="Bhattacharya D."/>
            <person name="Lopez-Bautista J.M."/>
        </authorList>
    </citation>
    <scope>NUCLEOTIDE SEQUENCE</scope>
</reference>
<keyword evidence="3 8" id="KW-0602">Photosynthesis</keyword>
<keyword evidence="7 8" id="KW-0472">Membrane</keyword>
<sequence>MPEFIRPYNNDPFVGNLSTPISTSSITKGLLSNLPAYRRGLSPLLRGLEIGMAHGYFLVGPFDKLGPLRNTDVALLSGFLSAVGLIIILTTCLSMYGNVSFDKDDSKDLLQTTEGWGQFTAGFLVGAVGGAGFAYLLLANIPVLQSAGLSLFQS</sequence>
<comment type="subcellular location">
    <subcellularLocation>
        <location evidence="8">Cellular thylakoid membrane</location>
        <topology evidence="8">Multi-pass membrane protein</topology>
    </subcellularLocation>
    <subcellularLocation>
        <location evidence="1">Membrane</location>
        <topology evidence="1">Multi-pass membrane protein</topology>
    </subcellularLocation>
</comment>
<feature type="domain" description="Photosystem I PsaL reaction centre subunit XI" evidence="9">
    <location>
        <begin position="5"/>
        <end position="142"/>
    </location>
</feature>
<dbReference type="GeneID" id="16017126"/>
<keyword evidence="6 8" id="KW-1133">Transmembrane helix</keyword>
<evidence type="ECO:0000259" key="9">
    <source>
        <dbReference type="Pfam" id="PF02605"/>
    </source>
</evidence>
<dbReference type="GO" id="GO:0009538">
    <property type="term" value="C:photosystem I reaction center"/>
    <property type="evidence" value="ECO:0007669"/>
    <property type="project" value="InterPro"/>
</dbReference>
<evidence type="ECO:0000256" key="3">
    <source>
        <dbReference type="ARBA" id="ARBA00022531"/>
    </source>
</evidence>
<dbReference type="InterPro" id="IPR022980">
    <property type="entry name" value="PSI_suXI"/>
</dbReference>
<accession>R9XWI5</accession>
<keyword evidence="4 8" id="KW-0812">Transmembrane</keyword>
<evidence type="ECO:0000256" key="4">
    <source>
        <dbReference type="ARBA" id="ARBA00022692"/>
    </source>
</evidence>
<evidence type="ECO:0000256" key="8">
    <source>
        <dbReference type="HAMAP-Rule" id="MF_00447"/>
    </source>
</evidence>
<dbReference type="SUPFAM" id="SSF81568">
    <property type="entry name" value="Photosystem I reaction center subunit XI, PsaL"/>
    <property type="match status" value="1"/>
</dbReference>
<geneLocation type="plastid" evidence="10"/>
<gene>
    <name evidence="8 10" type="primary">psaL</name>
</gene>
<protein>
    <recommendedName>
        <fullName evidence="8">Photosystem I reaction center subunit XI</fullName>
    </recommendedName>
    <alternativeName>
        <fullName evidence="8">PSI subunit V</fullName>
    </alternativeName>
    <alternativeName>
        <fullName evidence="8">PSI-L</fullName>
    </alternativeName>
</protein>
<feature type="transmembrane region" description="Helical" evidence="8">
    <location>
        <begin position="116"/>
        <end position="138"/>
    </location>
</feature>
<organism evidence="10">
    <name type="scientific">Phyllymenia taiwanensis</name>
    <dbReference type="NCBI Taxonomy" id="1260292"/>
    <lineage>
        <taxon>Eukaryota</taxon>
        <taxon>Rhodophyta</taxon>
        <taxon>Florideophyceae</taxon>
        <taxon>Rhodymeniophycidae</taxon>
        <taxon>Halymeniales</taxon>
        <taxon>Halymeniaceae</taxon>
        <taxon>Phyllymenia</taxon>
    </lineage>
</organism>
<evidence type="ECO:0000256" key="1">
    <source>
        <dbReference type="ARBA" id="ARBA00004141"/>
    </source>
</evidence>
<evidence type="ECO:0000313" key="10">
    <source>
        <dbReference type="EMBL" id="AGO19842.1"/>
    </source>
</evidence>
<dbReference type="RefSeq" id="YP_008144917.1">
    <property type="nucleotide sequence ID" value="NC_021618.1"/>
</dbReference>
<dbReference type="InterPro" id="IPR003757">
    <property type="entry name" value="PSI_PsaL"/>
</dbReference>
<keyword evidence="5 8" id="KW-0603">Photosystem I</keyword>
<evidence type="ECO:0000256" key="2">
    <source>
        <dbReference type="ARBA" id="ARBA00008820"/>
    </source>
</evidence>
<dbReference type="GO" id="GO:0015979">
    <property type="term" value="P:photosynthesis"/>
    <property type="evidence" value="ECO:0007669"/>
    <property type="project" value="UniProtKB-UniRule"/>
</dbReference>
<dbReference type="PANTHER" id="PTHR34803">
    <property type="entry name" value="PHOTOSYSTEM I REACTION CENTER SUBUNIT XI, CHLOROPLASTIC"/>
    <property type="match status" value="1"/>
</dbReference>
<keyword evidence="10" id="KW-0934">Plastid</keyword>
<dbReference type="Pfam" id="PF02605">
    <property type="entry name" value="PsaL"/>
    <property type="match status" value="1"/>
</dbReference>
<reference evidence="10" key="2">
    <citation type="submission" date="2013-04" db="EMBL/GenBank/DDBJ databases">
        <authorList>
            <person name="DePriest M.S.Jr."/>
            <person name="Bhattacharya D."/>
            <person name="Lopez-Bautista J.M."/>
        </authorList>
    </citation>
    <scope>NUCLEOTIDE SEQUENCE</scope>
</reference>
<feature type="transmembrane region" description="Helical" evidence="8">
    <location>
        <begin position="73"/>
        <end position="96"/>
    </location>
</feature>
<evidence type="ECO:0000256" key="6">
    <source>
        <dbReference type="ARBA" id="ARBA00022989"/>
    </source>
</evidence>
<keyword evidence="8" id="KW-0793">Thylakoid</keyword>
<proteinExistence type="inferred from homology"/>
<dbReference type="EMBL" id="KC894740">
    <property type="protein sequence ID" value="AGO19842.1"/>
    <property type="molecule type" value="Genomic_DNA"/>
</dbReference>
<evidence type="ECO:0000256" key="7">
    <source>
        <dbReference type="ARBA" id="ARBA00023136"/>
    </source>
</evidence>
<comment type="similarity">
    <text evidence="2 8">Belongs to the PsaL family.</text>
</comment>
<dbReference type="GO" id="GO:0042651">
    <property type="term" value="C:thylakoid membrane"/>
    <property type="evidence" value="ECO:0007669"/>
    <property type="project" value="UniProtKB-UniRule"/>
</dbReference>
<dbReference type="HAMAP" id="MF_00447">
    <property type="entry name" value="PSI_PsaL"/>
    <property type="match status" value="1"/>
</dbReference>
<name>R9XWI5_9FLOR</name>
<dbReference type="InterPro" id="IPR036592">
    <property type="entry name" value="PSI_PsaL_sf"/>
</dbReference>
<dbReference type="PANTHER" id="PTHR34803:SF2">
    <property type="entry name" value="PHOTOSYSTEM I REACTION CENTER SUBUNIT XI, CHLOROPLASTIC"/>
    <property type="match status" value="1"/>
</dbReference>
<evidence type="ECO:0000256" key="5">
    <source>
        <dbReference type="ARBA" id="ARBA00022836"/>
    </source>
</evidence>
<dbReference type="AlphaFoldDB" id="R9XWI5"/>